<accession>A0A562SCS3</accession>
<evidence type="ECO:0000256" key="1">
    <source>
        <dbReference type="ARBA" id="ARBA00004651"/>
    </source>
</evidence>
<comment type="similarity">
    <text evidence="2 9">Belongs to the CN hydrolase family. Apolipoprotein N-acyltransferase subfamily.</text>
</comment>
<dbReference type="CDD" id="cd07571">
    <property type="entry name" value="ALP_N-acyl_transferase"/>
    <property type="match status" value="1"/>
</dbReference>
<dbReference type="GO" id="GO:0042158">
    <property type="term" value="P:lipoprotein biosynthetic process"/>
    <property type="evidence" value="ECO:0007669"/>
    <property type="project" value="UniProtKB-UniRule"/>
</dbReference>
<dbReference type="PROSITE" id="PS50263">
    <property type="entry name" value="CN_HYDROLASE"/>
    <property type="match status" value="1"/>
</dbReference>
<proteinExistence type="inferred from homology"/>
<keyword evidence="5 9" id="KW-0812">Transmembrane</keyword>
<dbReference type="InterPro" id="IPR045378">
    <property type="entry name" value="LNT_N"/>
</dbReference>
<evidence type="ECO:0000259" key="10">
    <source>
        <dbReference type="PROSITE" id="PS50263"/>
    </source>
</evidence>
<evidence type="ECO:0000256" key="2">
    <source>
        <dbReference type="ARBA" id="ARBA00010065"/>
    </source>
</evidence>
<comment type="caution">
    <text evidence="11">The sequence shown here is derived from an EMBL/GenBank/DDBJ whole genome shotgun (WGS) entry which is preliminary data.</text>
</comment>
<evidence type="ECO:0000256" key="6">
    <source>
        <dbReference type="ARBA" id="ARBA00022989"/>
    </source>
</evidence>
<keyword evidence="3 9" id="KW-1003">Cell membrane</keyword>
<comment type="function">
    <text evidence="9">Catalyzes the phospholipid dependent N-acylation of the N-terminal cysteine of apolipoprotein, the last step in lipoprotein maturation.</text>
</comment>
<evidence type="ECO:0000256" key="8">
    <source>
        <dbReference type="ARBA" id="ARBA00023315"/>
    </source>
</evidence>
<dbReference type="PANTHER" id="PTHR38686">
    <property type="entry name" value="APOLIPOPROTEIN N-ACYLTRANSFERASE"/>
    <property type="match status" value="1"/>
</dbReference>
<dbReference type="PANTHER" id="PTHR38686:SF1">
    <property type="entry name" value="APOLIPOPROTEIN N-ACYLTRANSFERASE"/>
    <property type="match status" value="1"/>
</dbReference>
<dbReference type="GO" id="GO:0005886">
    <property type="term" value="C:plasma membrane"/>
    <property type="evidence" value="ECO:0007669"/>
    <property type="project" value="UniProtKB-SubCell"/>
</dbReference>
<gene>
    <name evidence="9" type="primary">lnt</name>
    <name evidence="11" type="ORF">IQ13_3532</name>
</gene>
<protein>
    <recommendedName>
        <fullName evidence="9">Apolipoprotein N-acyltransferase</fullName>
        <shortName evidence="9">ALP N-acyltransferase</shortName>
        <ecNumber evidence="9">2.3.1.269</ecNumber>
    </recommendedName>
</protein>
<name>A0A562SCS3_9BACT</name>
<dbReference type="HAMAP" id="MF_01148">
    <property type="entry name" value="Lnt"/>
    <property type="match status" value="1"/>
</dbReference>
<evidence type="ECO:0000256" key="7">
    <source>
        <dbReference type="ARBA" id="ARBA00023136"/>
    </source>
</evidence>
<comment type="catalytic activity">
    <reaction evidence="9">
        <text>N-terminal S-1,2-diacyl-sn-glyceryl-L-cysteinyl-[lipoprotein] + a glycerophospholipid = N-acyl-S-1,2-diacyl-sn-glyceryl-L-cysteinyl-[lipoprotein] + a 2-acyl-sn-glycero-3-phospholipid + H(+)</text>
        <dbReference type="Rhea" id="RHEA:48228"/>
        <dbReference type="Rhea" id="RHEA-COMP:14681"/>
        <dbReference type="Rhea" id="RHEA-COMP:14684"/>
        <dbReference type="ChEBI" id="CHEBI:15378"/>
        <dbReference type="ChEBI" id="CHEBI:136912"/>
        <dbReference type="ChEBI" id="CHEBI:140656"/>
        <dbReference type="ChEBI" id="CHEBI:140657"/>
        <dbReference type="ChEBI" id="CHEBI:140660"/>
        <dbReference type="EC" id="2.3.1.269"/>
    </reaction>
</comment>
<dbReference type="EMBL" id="VLLE01000006">
    <property type="protein sequence ID" value="TWI79132.1"/>
    <property type="molecule type" value="Genomic_DNA"/>
</dbReference>
<feature type="transmembrane region" description="Helical" evidence="9">
    <location>
        <begin position="102"/>
        <end position="123"/>
    </location>
</feature>
<feature type="transmembrane region" description="Helical" evidence="9">
    <location>
        <begin position="183"/>
        <end position="204"/>
    </location>
</feature>
<dbReference type="Pfam" id="PF00795">
    <property type="entry name" value="CN_hydrolase"/>
    <property type="match status" value="1"/>
</dbReference>
<keyword evidence="4 9" id="KW-0808">Transferase</keyword>
<dbReference type="SUPFAM" id="SSF56317">
    <property type="entry name" value="Carbon-nitrogen hydrolase"/>
    <property type="match status" value="1"/>
</dbReference>
<evidence type="ECO:0000256" key="3">
    <source>
        <dbReference type="ARBA" id="ARBA00022475"/>
    </source>
</evidence>
<sequence>MKKFQPVLLSLLSGLLFFIAWPTVNLTVAIFFAFIPLLLIERNEYSGIKFFGLMYLAMFTWNISTTWWIWNADMLGAWLAIIVNSLLMCIPLMGFRFMRKRFGSFIGYTSFIVFWMSFEYLHLQDWGLSWPWLTLGNVFAGRTNWIQWYEYSGTSGGSLWVLLVNVLLFKLIEVRNTKYEVRISSLVIIAAVLATPIITSLLIAKNPTSDIQHQTSVVIVQPNIDPYEKLFTGSFDAQLQQLIKLSEAQIDSTTTLLVWPETALYTGNGFDEANLKQNFFLNPLFDFLKRHPQLQLFTGIESYRVFNERVSNDARPIEGTSTFYEVYNACLLIDSSGPLQIYHKSMLVPGVETLPGFLKFLGPVFEKFGGTAGGYAKQDERTPINLQNNNVLAPAICYESIYGEYMSKYVRKGANIIAIITNDGWWGNTPGYKQHLLYAKLRAIETRTWVVRSANTGISCFIDPAGEIHQPQNWWTASSTKMNITAASRQTFFVRMGDLLSKAALAATVLLLLFALYQKFLVRKRP</sequence>
<feature type="domain" description="CN hydrolase" evidence="10">
    <location>
        <begin position="220"/>
        <end position="501"/>
    </location>
</feature>
<dbReference type="NCBIfam" id="TIGR00546">
    <property type="entry name" value="lnt"/>
    <property type="match status" value="1"/>
</dbReference>
<dbReference type="InterPro" id="IPR036526">
    <property type="entry name" value="C-N_Hydrolase_sf"/>
</dbReference>
<evidence type="ECO:0000256" key="9">
    <source>
        <dbReference type="HAMAP-Rule" id="MF_01148"/>
    </source>
</evidence>
<dbReference type="Gene3D" id="3.60.110.10">
    <property type="entry name" value="Carbon-nitrogen hydrolase"/>
    <property type="match status" value="1"/>
</dbReference>
<evidence type="ECO:0000313" key="11">
    <source>
        <dbReference type="EMBL" id="TWI79132.1"/>
    </source>
</evidence>
<feature type="transmembrane region" description="Helical" evidence="9">
    <location>
        <begin position="50"/>
        <end position="70"/>
    </location>
</feature>
<comment type="subcellular location">
    <subcellularLocation>
        <location evidence="1 9">Cell membrane</location>
        <topology evidence="1 9">Multi-pass membrane protein</topology>
    </subcellularLocation>
</comment>
<dbReference type="OrthoDB" id="9804277at2"/>
<dbReference type="InterPro" id="IPR004563">
    <property type="entry name" value="Apolipo_AcylTrfase"/>
</dbReference>
<evidence type="ECO:0000313" key="12">
    <source>
        <dbReference type="Proteomes" id="UP000316167"/>
    </source>
</evidence>
<keyword evidence="11" id="KW-0449">Lipoprotein</keyword>
<dbReference type="EC" id="2.3.1.269" evidence="9"/>
<keyword evidence="12" id="KW-1185">Reference proteome</keyword>
<keyword evidence="8 9" id="KW-0012">Acyltransferase</keyword>
<comment type="pathway">
    <text evidence="9">Protein modification; lipoprotein biosynthesis (N-acyl transfer).</text>
</comment>
<dbReference type="Pfam" id="PF20154">
    <property type="entry name" value="LNT_N"/>
    <property type="match status" value="1"/>
</dbReference>
<keyword evidence="6 9" id="KW-1133">Transmembrane helix</keyword>
<evidence type="ECO:0000256" key="5">
    <source>
        <dbReference type="ARBA" id="ARBA00022692"/>
    </source>
</evidence>
<reference evidence="11 12" key="1">
    <citation type="journal article" date="2015" name="Stand. Genomic Sci.">
        <title>Genomic Encyclopedia of Bacterial and Archaeal Type Strains, Phase III: the genomes of soil and plant-associated and newly described type strains.</title>
        <authorList>
            <person name="Whitman W.B."/>
            <person name="Woyke T."/>
            <person name="Klenk H.P."/>
            <person name="Zhou Y."/>
            <person name="Lilburn T.G."/>
            <person name="Beck B.J."/>
            <person name="De Vos P."/>
            <person name="Vandamme P."/>
            <person name="Eisen J.A."/>
            <person name="Garrity G."/>
            <person name="Hugenholtz P."/>
            <person name="Kyrpides N.C."/>
        </authorList>
    </citation>
    <scope>NUCLEOTIDE SEQUENCE [LARGE SCALE GENOMIC DNA]</scope>
    <source>
        <strain evidence="11 12">CGMCC 1.7271</strain>
    </source>
</reference>
<dbReference type="RefSeq" id="WP_144887911.1">
    <property type="nucleotide sequence ID" value="NZ_VLLE01000006.1"/>
</dbReference>
<feature type="transmembrane region" description="Helical" evidence="9">
    <location>
        <begin position="499"/>
        <end position="517"/>
    </location>
</feature>
<dbReference type="AlphaFoldDB" id="A0A562SCS3"/>
<dbReference type="GO" id="GO:0016410">
    <property type="term" value="F:N-acyltransferase activity"/>
    <property type="evidence" value="ECO:0007669"/>
    <property type="project" value="UniProtKB-UniRule"/>
</dbReference>
<dbReference type="InterPro" id="IPR003010">
    <property type="entry name" value="C-N_Hydrolase"/>
</dbReference>
<organism evidence="11 12">
    <name type="scientific">Lacibacter cauensis</name>
    <dbReference type="NCBI Taxonomy" id="510947"/>
    <lineage>
        <taxon>Bacteria</taxon>
        <taxon>Pseudomonadati</taxon>
        <taxon>Bacteroidota</taxon>
        <taxon>Chitinophagia</taxon>
        <taxon>Chitinophagales</taxon>
        <taxon>Chitinophagaceae</taxon>
        <taxon>Lacibacter</taxon>
    </lineage>
</organism>
<evidence type="ECO:0000256" key="4">
    <source>
        <dbReference type="ARBA" id="ARBA00022679"/>
    </source>
</evidence>
<dbReference type="UniPathway" id="UPA00666"/>
<dbReference type="Proteomes" id="UP000316167">
    <property type="component" value="Unassembled WGS sequence"/>
</dbReference>
<keyword evidence="7 9" id="KW-0472">Membrane</keyword>
<feature type="transmembrane region" description="Helical" evidence="9">
    <location>
        <begin position="12"/>
        <end position="38"/>
    </location>
</feature>
<feature type="transmembrane region" description="Helical" evidence="9">
    <location>
        <begin position="76"/>
        <end position="95"/>
    </location>
</feature>
<feature type="transmembrane region" description="Helical" evidence="9">
    <location>
        <begin position="151"/>
        <end position="171"/>
    </location>
</feature>